<dbReference type="InterPro" id="IPR036295">
    <property type="entry name" value="GlgS_sf"/>
</dbReference>
<sequence length="86" mass="9778">MGEAELMALKNFDFLARSFARMRAQGHKVDVAAITGNMTDAQRAWFCERFQRYCEQAQCAREQEKKLAAQQNSKVQGSSELEEESA</sequence>
<comment type="function">
    <text evidence="1">Major determinant of cell surface composition. Negatively regulates motility, adhesion and synthesis of biofilm exopolysaccharides.</text>
</comment>
<evidence type="ECO:0000256" key="1">
    <source>
        <dbReference type="HAMAP-Rule" id="MF_00525"/>
    </source>
</evidence>
<dbReference type="Gene3D" id="1.20.970.20">
    <property type="entry name" value="Glycogen synthesis protein GlgS"/>
    <property type="match status" value="1"/>
</dbReference>
<dbReference type="HAMAP" id="MF_00525">
    <property type="entry name" value="GlgS"/>
    <property type="match status" value="1"/>
</dbReference>
<name>A0A1B7L225_9ENTR</name>
<comment type="caution">
    <text evidence="3">The sequence shown here is derived from an EMBL/GenBank/DDBJ whole genome shotgun (WGS) entry which is preliminary data.</text>
</comment>
<evidence type="ECO:0000256" key="2">
    <source>
        <dbReference type="SAM" id="MobiDB-lite"/>
    </source>
</evidence>
<dbReference type="EMBL" id="LYRP01000022">
    <property type="protein sequence ID" value="OAT76434.1"/>
    <property type="molecule type" value="Genomic_DNA"/>
</dbReference>
<dbReference type="RefSeq" id="WP_064598405.1">
    <property type="nucleotide sequence ID" value="NZ_CP134782.1"/>
</dbReference>
<dbReference type="InterPro" id="IPR015065">
    <property type="entry name" value="GlgS"/>
</dbReference>
<organism evidence="3 4">
    <name type="scientific">Mangrovibacter phragmitis</name>
    <dbReference type="NCBI Taxonomy" id="1691903"/>
    <lineage>
        <taxon>Bacteria</taxon>
        <taxon>Pseudomonadati</taxon>
        <taxon>Pseudomonadota</taxon>
        <taxon>Gammaproteobacteria</taxon>
        <taxon>Enterobacterales</taxon>
        <taxon>Enterobacteriaceae</taxon>
        <taxon>Mangrovibacter</taxon>
    </lineage>
</organism>
<dbReference type="GO" id="GO:1900191">
    <property type="term" value="P:negative regulation of single-species biofilm formation"/>
    <property type="evidence" value="ECO:0007669"/>
    <property type="project" value="UniProtKB-UniRule"/>
</dbReference>
<keyword evidence="4" id="KW-1185">Reference proteome</keyword>
<protein>
    <recommendedName>
        <fullName evidence="1">Surface composition regulator</fullName>
    </recommendedName>
</protein>
<evidence type="ECO:0000313" key="4">
    <source>
        <dbReference type="Proteomes" id="UP000078225"/>
    </source>
</evidence>
<proteinExistence type="inferred from homology"/>
<dbReference type="Proteomes" id="UP000078225">
    <property type="component" value="Unassembled WGS sequence"/>
</dbReference>
<feature type="compositionally biased region" description="Polar residues" evidence="2">
    <location>
        <begin position="69"/>
        <end position="79"/>
    </location>
</feature>
<accession>A0A1B7L225</accession>
<dbReference type="Pfam" id="PF08971">
    <property type="entry name" value="GlgS"/>
    <property type="match status" value="1"/>
</dbReference>
<comment type="similarity">
    <text evidence="1">Belongs to the GlgS family.</text>
</comment>
<dbReference type="SUPFAM" id="SSF109747">
    <property type="entry name" value="Glycogen synthesis protein GlgS"/>
    <property type="match status" value="1"/>
</dbReference>
<dbReference type="GO" id="GO:1902201">
    <property type="term" value="P:negative regulation of bacterial-type flagellum-dependent cell motility"/>
    <property type="evidence" value="ECO:0007669"/>
    <property type="project" value="UniProtKB-UniRule"/>
</dbReference>
<reference evidence="4" key="1">
    <citation type="submission" date="2016-05" db="EMBL/GenBank/DDBJ databases">
        <authorList>
            <person name="Behera P."/>
            <person name="Vaishampayan P."/>
            <person name="Singh N."/>
            <person name="Raina V."/>
            <person name="Suar M."/>
            <person name="Pattnaik A."/>
            <person name="Rastogi G."/>
        </authorList>
    </citation>
    <scope>NUCLEOTIDE SEQUENCE [LARGE SCALE GENOMIC DNA]</scope>
    <source>
        <strain evidence="4">MP23</strain>
    </source>
</reference>
<dbReference type="STRING" id="1691903.A9B99_08950"/>
<dbReference type="OrthoDB" id="6563429at2"/>
<feature type="region of interest" description="Disordered" evidence="2">
    <location>
        <begin position="65"/>
        <end position="86"/>
    </location>
</feature>
<gene>
    <name evidence="1" type="primary">glgS</name>
    <name evidence="3" type="ORF">A9B99_08950</name>
</gene>
<dbReference type="AlphaFoldDB" id="A0A1B7L225"/>
<evidence type="ECO:0000313" key="3">
    <source>
        <dbReference type="EMBL" id="OAT76434.1"/>
    </source>
</evidence>